<organism evidence="1 2">
    <name type="scientific">Flavobacterium pisciphilum</name>
    <dbReference type="NCBI Taxonomy" id="2893755"/>
    <lineage>
        <taxon>Bacteria</taxon>
        <taxon>Pseudomonadati</taxon>
        <taxon>Bacteroidota</taxon>
        <taxon>Flavobacteriia</taxon>
        <taxon>Flavobacteriales</taxon>
        <taxon>Flavobacteriaceae</taxon>
        <taxon>Flavobacterium</taxon>
    </lineage>
</organism>
<sequence length="447" mass="51283">MAGEGGNIIRNISGKSYKEAEMITKDASKGALDFKSPKENTFYGKDGGKKFADYEEKKKEKTLLVKKIKGPIDPSTNKVVNIIEKGKAYNYEVIEFSRTPTKSELKNLKWAIQYDEGKMDDAPKVLGEEKISHFVSSEKQASKVRIYAYFEAPSKNVNVNVTIKGFKFPMLIIQGKHKKGKNDDNTAVASDLLYGDYPENEVGIKRLKKELYEEEFNKSLKAENKDWLKTKEETADLIAKNLSEVRIEKIKQFLKKDNDQLFSIFRDDMWYFASGDLKNVAQDMVDKVKANAGGEYSNTTLTHAVIAHEKSKAFIKGVQDTVKNYISSNKGEIDKLEITDDKNGILYQQLIKNKVDRPIFHDKISGLGITINDVWAYQVYITSYKRNGDNYEMNLEIIYWDHFGLDYPDIHKFGNDIFSAWFILQHFRSFKPLITKIDIVHKFTGKL</sequence>
<protein>
    <submittedName>
        <fullName evidence="1">DUF3289 family protein</fullName>
    </submittedName>
</protein>
<dbReference type="RefSeq" id="WP_229986990.1">
    <property type="nucleotide sequence ID" value="NZ_JAJJMO010000001.1"/>
</dbReference>
<dbReference type="Proteomes" id="UP001430919">
    <property type="component" value="Unassembled WGS sequence"/>
</dbReference>
<dbReference type="EMBL" id="JAJJMO010000001">
    <property type="protein sequence ID" value="MCC9070241.1"/>
    <property type="molecule type" value="Genomic_DNA"/>
</dbReference>
<gene>
    <name evidence="1" type="ORF">LNQ49_01305</name>
</gene>
<accession>A0ABS8MPV1</accession>
<dbReference type="InterPro" id="IPR017483">
    <property type="entry name" value="CHP03034"/>
</dbReference>
<comment type="caution">
    <text evidence="1">The sequence shown here is derived from an EMBL/GenBank/DDBJ whole genome shotgun (WGS) entry which is preliminary data.</text>
</comment>
<name>A0ABS8MPV1_9FLAO</name>
<dbReference type="Pfam" id="PF11692">
    <property type="entry name" value="DUF3289"/>
    <property type="match status" value="1"/>
</dbReference>
<keyword evidence="2" id="KW-1185">Reference proteome</keyword>
<evidence type="ECO:0000313" key="2">
    <source>
        <dbReference type="Proteomes" id="UP001430919"/>
    </source>
</evidence>
<proteinExistence type="predicted"/>
<evidence type="ECO:0000313" key="1">
    <source>
        <dbReference type="EMBL" id="MCC9070241.1"/>
    </source>
</evidence>
<reference evidence="1" key="1">
    <citation type="submission" date="2021-11" db="EMBL/GenBank/DDBJ databases">
        <title>Description of novel Flavobacterium species.</title>
        <authorList>
            <person name="Saticioglu I.B."/>
            <person name="Ay H."/>
            <person name="Altun S."/>
            <person name="Duman M."/>
        </authorList>
    </citation>
    <scope>NUCLEOTIDE SEQUENCE</scope>
    <source>
        <strain evidence="1">F-65</strain>
    </source>
</reference>